<dbReference type="PANTHER" id="PTHR10204">
    <property type="entry name" value="NAD P H OXIDOREDUCTASE-RELATED"/>
    <property type="match status" value="1"/>
</dbReference>
<protein>
    <submittedName>
        <fullName evidence="4">NADPH-quinone reductase</fullName>
    </submittedName>
</protein>
<organism evidence="4 5">
    <name type="scientific">Paenibacillus harenae</name>
    <dbReference type="NCBI Taxonomy" id="306543"/>
    <lineage>
        <taxon>Bacteria</taxon>
        <taxon>Bacillati</taxon>
        <taxon>Bacillota</taxon>
        <taxon>Bacilli</taxon>
        <taxon>Bacillales</taxon>
        <taxon>Paenibacillaceae</taxon>
        <taxon>Paenibacillus</taxon>
    </lineage>
</organism>
<evidence type="ECO:0000256" key="1">
    <source>
        <dbReference type="ARBA" id="ARBA00006252"/>
    </source>
</evidence>
<comment type="caution">
    <text evidence="4">The sequence shown here is derived from an EMBL/GenBank/DDBJ whole genome shotgun (WGS) entry which is preliminary data.</text>
</comment>
<keyword evidence="2" id="KW-0560">Oxidoreductase</keyword>
<name>A0ABT9U3F0_PAEHA</name>
<dbReference type="SUPFAM" id="SSF52218">
    <property type="entry name" value="Flavoproteins"/>
    <property type="match status" value="1"/>
</dbReference>
<proteinExistence type="inferred from homology"/>
<dbReference type="Gene3D" id="3.40.50.360">
    <property type="match status" value="1"/>
</dbReference>
<reference evidence="4 5" key="1">
    <citation type="submission" date="2023-07" db="EMBL/GenBank/DDBJ databases">
        <title>Sorghum-associated microbial communities from plants grown in Nebraska, USA.</title>
        <authorList>
            <person name="Schachtman D."/>
        </authorList>
    </citation>
    <scope>NUCLEOTIDE SEQUENCE [LARGE SCALE GENOMIC DNA]</scope>
    <source>
        <strain evidence="4 5">CC482</strain>
    </source>
</reference>
<dbReference type="EMBL" id="JAUSSU010000007">
    <property type="protein sequence ID" value="MDQ0114171.1"/>
    <property type="molecule type" value="Genomic_DNA"/>
</dbReference>
<evidence type="ECO:0000259" key="3">
    <source>
        <dbReference type="Pfam" id="PF02525"/>
    </source>
</evidence>
<keyword evidence="5" id="KW-1185">Reference proteome</keyword>
<dbReference type="InterPro" id="IPR003680">
    <property type="entry name" value="Flavodoxin_fold"/>
</dbReference>
<dbReference type="InterPro" id="IPR029039">
    <property type="entry name" value="Flavoprotein-like_sf"/>
</dbReference>
<dbReference type="Pfam" id="PF02525">
    <property type="entry name" value="Flavodoxin_2"/>
    <property type="match status" value="1"/>
</dbReference>
<comment type="similarity">
    <text evidence="1">Belongs to the NAD(P)H dehydrogenase (quinone) family.</text>
</comment>
<dbReference type="RefSeq" id="WP_307205493.1">
    <property type="nucleotide sequence ID" value="NZ_JAUSST010000001.1"/>
</dbReference>
<accession>A0ABT9U3F0</accession>
<sequence length="193" mass="22350">MKSNILVITGHPDTESFCSALSQAYIEGAKQQPVQVRAIHMGEIAFEPNLKYGYRQRTELEEDLLKAQELIRWADHLVFVYPVWWGAMPAILKGFFDRVFLPGFAFQYKENSIFMDKLLTGKTARLIVTSDTPSWYNRLIYGQAGHRVMKQNILHFCGIKPVRVTEITPVTQSTEEKRKKWLDQVKRMGERLA</sequence>
<dbReference type="Proteomes" id="UP001229346">
    <property type="component" value="Unassembled WGS sequence"/>
</dbReference>
<feature type="domain" description="Flavodoxin-like fold" evidence="3">
    <location>
        <begin position="4"/>
        <end position="184"/>
    </location>
</feature>
<dbReference type="PANTHER" id="PTHR10204:SF34">
    <property type="entry name" value="NAD(P)H DEHYDROGENASE [QUINONE] 1 ISOFORM 1"/>
    <property type="match status" value="1"/>
</dbReference>
<evidence type="ECO:0000313" key="4">
    <source>
        <dbReference type="EMBL" id="MDQ0114171.1"/>
    </source>
</evidence>
<gene>
    <name evidence="4" type="ORF">J2T15_003626</name>
</gene>
<dbReference type="InterPro" id="IPR051545">
    <property type="entry name" value="NAD(P)H_dehydrogenase_qn"/>
</dbReference>
<evidence type="ECO:0000256" key="2">
    <source>
        <dbReference type="ARBA" id="ARBA00023002"/>
    </source>
</evidence>
<evidence type="ECO:0000313" key="5">
    <source>
        <dbReference type="Proteomes" id="UP001229346"/>
    </source>
</evidence>